<sequence length="289" mass="30802">MSSPTTVTVTNIAPATGDKEVQDFFSFCGKIVDIQVSAEGETKSATVQFEKDTAAKTALLLNNTQLGPNHIGVAGTAKPEEPATQGDASVEQHSGELTQEEKPRARIFAEYLAHGYVIGDAALERAIDLDHRHNVTSRFVSKLNDLNSKYHATERAKTADQSYNLTQRANTLLTGLGSYFEKASNSPTGKRVVDFYTLTQRQAKDVHEEARRLAEIKKQEHGGSAYKAAGLEKLFGDEKKFAAPPTTSTSSAAPVTSEAPVPAATTASTGAPVPSSAPKFDPPPTAPTS</sequence>
<feature type="domain" description="RRM" evidence="3">
    <location>
        <begin position="5"/>
        <end position="78"/>
    </location>
</feature>
<dbReference type="GO" id="GO:0003723">
    <property type="term" value="F:RNA binding"/>
    <property type="evidence" value="ECO:0007669"/>
    <property type="project" value="UniProtKB-UniRule"/>
</dbReference>
<dbReference type="SUPFAM" id="SSF54928">
    <property type="entry name" value="RNA-binding domain, RBD"/>
    <property type="match status" value="1"/>
</dbReference>
<dbReference type="eggNOG" id="ENOG502S19D">
    <property type="taxonomic scope" value="Eukaryota"/>
</dbReference>
<evidence type="ECO:0000256" key="2">
    <source>
        <dbReference type="SAM" id="MobiDB-lite"/>
    </source>
</evidence>
<accession>F0XQI8</accession>
<dbReference type="OrthoDB" id="7763451at2759"/>
<feature type="region of interest" description="Disordered" evidence="2">
    <location>
        <begin position="240"/>
        <end position="289"/>
    </location>
</feature>
<gene>
    <name evidence="4" type="ORF">CMQ_7686</name>
</gene>
<name>F0XQI8_GROCL</name>
<dbReference type="RefSeq" id="XP_014170166.1">
    <property type="nucleotide sequence ID" value="XM_014314691.1"/>
</dbReference>
<dbReference type="PANTHER" id="PTHR32343:SF10">
    <property type="entry name" value="RNA-BINDING REGION RNP-1 DOMAIN-CONTAINING PROTEIN"/>
    <property type="match status" value="1"/>
</dbReference>
<dbReference type="Proteomes" id="UP000007796">
    <property type="component" value="Unassembled WGS sequence"/>
</dbReference>
<evidence type="ECO:0000259" key="3">
    <source>
        <dbReference type="PROSITE" id="PS50102"/>
    </source>
</evidence>
<dbReference type="PANTHER" id="PTHR32343">
    <property type="entry name" value="SERINE/ARGININE-RICH SPLICING FACTOR"/>
    <property type="match status" value="1"/>
</dbReference>
<dbReference type="SMART" id="SM00360">
    <property type="entry name" value="RRM"/>
    <property type="match status" value="1"/>
</dbReference>
<dbReference type="HOGENOM" id="CLU_074138_0_0_1"/>
<dbReference type="EMBL" id="GL629801">
    <property type="protein sequence ID" value="EFX00684.1"/>
    <property type="molecule type" value="Genomic_DNA"/>
</dbReference>
<feature type="compositionally biased region" description="Low complexity" evidence="2">
    <location>
        <begin position="242"/>
        <end position="278"/>
    </location>
</feature>
<evidence type="ECO:0000256" key="1">
    <source>
        <dbReference type="PROSITE-ProRule" id="PRU00176"/>
    </source>
</evidence>
<keyword evidence="1" id="KW-0694">RNA-binding</keyword>
<feature type="region of interest" description="Disordered" evidence="2">
    <location>
        <begin position="71"/>
        <end position="101"/>
    </location>
</feature>
<evidence type="ECO:0000313" key="5">
    <source>
        <dbReference type="Proteomes" id="UP000007796"/>
    </source>
</evidence>
<dbReference type="STRING" id="655863.F0XQI8"/>
<dbReference type="GeneID" id="25981257"/>
<dbReference type="InterPro" id="IPR000504">
    <property type="entry name" value="RRM_dom"/>
</dbReference>
<dbReference type="Gene3D" id="3.30.70.330">
    <property type="match status" value="1"/>
</dbReference>
<organism evidence="5">
    <name type="scientific">Grosmannia clavigera (strain kw1407 / UAMH 11150)</name>
    <name type="common">Blue stain fungus</name>
    <name type="synonym">Graphiocladiella clavigera</name>
    <dbReference type="NCBI Taxonomy" id="655863"/>
    <lineage>
        <taxon>Eukaryota</taxon>
        <taxon>Fungi</taxon>
        <taxon>Dikarya</taxon>
        <taxon>Ascomycota</taxon>
        <taxon>Pezizomycotina</taxon>
        <taxon>Sordariomycetes</taxon>
        <taxon>Sordariomycetidae</taxon>
        <taxon>Ophiostomatales</taxon>
        <taxon>Ophiostomataceae</taxon>
        <taxon>Leptographium</taxon>
    </lineage>
</organism>
<dbReference type="Pfam" id="PF00076">
    <property type="entry name" value="RRM_1"/>
    <property type="match status" value="1"/>
</dbReference>
<proteinExistence type="predicted"/>
<reference evidence="4 5" key="1">
    <citation type="journal article" date="2011" name="Proc. Natl. Acad. Sci. U.S.A.">
        <title>Genome and transcriptome analyses of the mountain pine beetle-fungal symbiont Grosmannia clavigera, a lodgepole pine pathogen.</title>
        <authorList>
            <person name="DiGuistini S."/>
            <person name="Wang Y."/>
            <person name="Liao N.Y."/>
            <person name="Taylor G."/>
            <person name="Tanguay P."/>
            <person name="Feau N."/>
            <person name="Henrissat B."/>
            <person name="Chan S.K."/>
            <person name="Hesse-Orce U."/>
            <person name="Alamouti S.M."/>
            <person name="Tsui C.K.M."/>
            <person name="Docking R.T."/>
            <person name="Levasseur A."/>
            <person name="Haridas S."/>
            <person name="Robertson G."/>
            <person name="Birol I."/>
            <person name="Holt R.A."/>
            <person name="Marra M.A."/>
            <person name="Hamelin R.C."/>
            <person name="Hirst M."/>
            <person name="Jones S.J.M."/>
            <person name="Bohlmann J."/>
            <person name="Breuil C."/>
        </authorList>
    </citation>
    <scope>NUCLEOTIDE SEQUENCE [LARGE SCALE GENOMIC DNA]</scope>
    <source>
        <strain evidence="5">kw1407 / UAMH 11150</strain>
    </source>
</reference>
<dbReference type="InterPro" id="IPR012677">
    <property type="entry name" value="Nucleotide-bd_a/b_plait_sf"/>
</dbReference>
<feature type="compositionally biased region" description="Pro residues" evidence="2">
    <location>
        <begin position="280"/>
        <end position="289"/>
    </location>
</feature>
<keyword evidence="5" id="KW-1185">Reference proteome</keyword>
<evidence type="ECO:0000313" key="4">
    <source>
        <dbReference type="EMBL" id="EFX00684.1"/>
    </source>
</evidence>
<dbReference type="InterPro" id="IPR035979">
    <property type="entry name" value="RBD_domain_sf"/>
</dbReference>
<dbReference type="AlphaFoldDB" id="F0XQI8"/>
<dbReference type="InParanoid" id="F0XQI8"/>
<dbReference type="PROSITE" id="PS50102">
    <property type="entry name" value="RRM"/>
    <property type="match status" value="1"/>
</dbReference>
<protein>
    <submittedName>
        <fullName evidence="4">Actin cytoskeleton protein</fullName>
    </submittedName>
</protein>